<keyword evidence="1" id="KW-1133">Transmembrane helix</keyword>
<dbReference type="RefSeq" id="WP_104380422.1">
    <property type="nucleotide sequence ID" value="NZ_PSZC01000019.1"/>
</dbReference>
<evidence type="ECO:0000256" key="1">
    <source>
        <dbReference type="SAM" id="Phobius"/>
    </source>
</evidence>
<comment type="caution">
    <text evidence="4">The sequence shown here is derived from an EMBL/GenBank/DDBJ whole genome shotgun (WGS) entry which is preliminary data.</text>
</comment>
<dbReference type="InterPro" id="IPR005693">
    <property type="entry name" value="Mce"/>
</dbReference>
<name>A0A2S6AKI1_9NOCA</name>
<dbReference type="NCBIfam" id="TIGR00996">
    <property type="entry name" value="Mtu_fam_mce"/>
    <property type="match status" value="1"/>
</dbReference>
<evidence type="ECO:0000259" key="3">
    <source>
        <dbReference type="Pfam" id="PF11887"/>
    </source>
</evidence>
<dbReference type="AlphaFoldDB" id="A0A2S6AKI1"/>
<feature type="domain" description="Mce/MlaD" evidence="2">
    <location>
        <begin position="39"/>
        <end position="114"/>
    </location>
</feature>
<dbReference type="InterPro" id="IPR003399">
    <property type="entry name" value="Mce/MlaD"/>
</dbReference>
<evidence type="ECO:0000313" key="4">
    <source>
        <dbReference type="EMBL" id="PPJ35722.1"/>
    </source>
</evidence>
<protein>
    <submittedName>
        <fullName evidence="4">Mammalian cell entry protein</fullName>
    </submittedName>
</protein>
<sequence length="329" mass="34918">MKSFFDRDPVRIGWTGTAVIAVLLVLVFNYDKIPGWPAKTTYTAQFTDASGLQPGDTVQISGITVGKVDSIRLAGDHVDVALRVDSRERHLGDRTGAAIKVETVLGRRYVELHPDGGGSLGKTIPVARTTSGYDITESLSQLTDKFAGTDKKKLSDALDSVSSLVEQLPPNLKSSLEGISRASNTVASRDQAVQQLLGNTSAVSGLLAERDQKITALISDGGTLFAALNDRAETIRALLVDVRNVSDQLRALAKENAATTPPMLADLDKTVALLNQNYANINDAITGLRPFITQMGEVVGSGPFFNVLLQNITPANLHGQVPGSLGGGK</sequence>
<evidence type="ECO:0000259" key="2">
    <source>
        <dbReference type="Pfam" id="PF02470"/>
    </source>
</evidence>
<keyword evidence="1" id="KW-0472">Membrane</keyword>
<dbReference type="Proteomes" id="UP000239874">
    <property type="component" value="Unassembled WGS sequence"/>
</dbReference>
<dbReference type="GO" id="GO:0005576">
    <property type="term" value="C:extracellular region"/>
    <property type="evidence" value="ECO:0007669"/>
    <property type="project" value="TreeGrafter"/>
</dbReference>
<dbReference type="Pfam" id="PF02470">
    <property type="entry name" value="MlaD"/>
    <property type="match status" value="1"/>
</dbReference>
<dbReference type="InterPro" id="IPR052336">
    <property type="entry name" value="MlaD_Phospholipid_Transporter"/>
</dbReference>
<dbReference type="PANTHER" id="PTHR33371:SF18">
    <property type="entry name" value="MCE-FAMILY PROTEIN MCE3C"/>
    <property type="match status" value="1"/>
</dbReference>
<accession>A0A2S6AKI1</accession>
<gene>
    <name evidence="4" type="ORF">C5E45_24595</name>
</gene>
<evidence type="ECO:0000313" key="5">
    <source>
        <dbReference type="Proteomes" id="UP000239874"/>
    </source>
</evidence>
<dbReference type="Pfam" id="PF11887">
    <property type="entry name" value="Mce4_CUP1"/>
    <property type="match status" value="1"/>
</dbReference>
<dbReference type="PANTHER" id="PTHR33371">
    <property type="entry name" value="INTERMEMBRANE PHOSPHOLIPID TRANSPORT SYSTEM BINDING PROTEIN MLAD-RELATED"/>
    <property type="match status" value="1"/>
</dbReference>
<reference evidence="4 5" key="1">
    <citation type="submission" date="2018-02" db="EMBL/GenBank/DDBJ databases">
        <title>8 Nocardia nova and 1 Nocardia cyriacigeorgica strain used for evolution to TMP-SMX.</title>
        <authorList>
            <person name="Mehta H."/>
            <person name="Weng J."/>
            <person name="Shamoo Y."/>
        </authorList>
    </citation>
    <scope>NUCLEOTIDE SEQUENCE [LARGE SCALE GENOMIC DNA]</scope>
    <source>
        <strain evidence="4 5">MDA3139</strain>
    </source>
</reference>
<dbReference type="EMBL" id="PSZC01000019">
    <property type="protein sequence ID" value="PPJ35722.1"/>
    <property type="molecule type" value="Genomic_DNA"/>
</dbReference>
<feature type="transmembrane region" description="Helical" evidence="1">
    <location>
        <begin position="12"/>
        <end position="30"/>
    </location>
</feature>
<dbReference type="PRINTS" id="PR01782">
    <property type="entry name" value="MCEVIRFACTOR"/>
</dbReference>
<keyword evidence="1" id="KW-0812">Transmembrane</keyword>
<proteinExistence type="predicted"/>
<organism evidence="4 5">
    <name type="scientific">Nocardia nova</name>
    <dbReference type="NCBI Taxonomy" id="37330"/>
    <lineage>
        <taxon>Bacteria</taxon>
        <taxon>Bacillati</taxon>
        <taxon>Actinomycetota</taxon>
        <taxon>Actinomycetes</taxon>
        <taxon>Mycobacteriales</taxon>
        <taxon>Nocardiaceae</taxon>
        <taxon>Nocardia</taxon>
    </lineage>
</organism>
<dbReference type="InterPro" id="IPR024516">
    <property type="entry name" value="Mce_C"/>
</dbReference>
<feature type="domain" description="Mammalian cell entry C-terminal" evidence="3">
    <location>
        <begin position="121"/>
        <end position="302"/>
    </location>
</feature>